<reference evidence="1" key="2">
    <citation type="submission" date="2020-09" db="EMBL/GenBank/DDBJ databases">
        <authorList>
            <person name="Sun Q."/>
            <person name="Zhou Y."/>
        </authorList>
    </citation>
    <scope>NUCLEOTIDE SEQUENCE</scope>
    <source>
        <strain evidence="1">CGMCC 1.15360</strain>
    </source>
</reference>
<accession>A0A917DYA4</accession>
<dbReference type="AlphaFoldDB" id="A0A917DYA4"/>
<evidence type="ECO:0000313" key="1">
    <source>
        <dbReference type="EMBL" id="GGD78215.1"/>
    </source>
</evidence>
<dbReference type="RefSeq" id="WP_066768627.1">
    <property type="nucleotide sequence ID" value="NZ_BMIP01000007.1"/>
</dbReference>
<comment type="caution">
    <text evidence="1">The sequence shown here is derived from an EMBL/GenBank/DDBJ whole genome shotgun (WGS) entry which is preliminary data.</text>
</comment>
<dbReference type="EMBL" id="BMIP01000007">
    <property type="protein sequence ID" value="GGD78215.1"/>
    <property type="molecule type" value="Genomic_DNA"/>
</dbReference>
<gene>
    <name evidence="1" type="ORF">GCM10010990_30050</name>
</gene>
<proteinExistence type="predicted"/>
<organism evidence="1 2">
    <name type="scientific">Croceicoccus mobilis</name>
    <dbReference type="NCBI Taxonomy" id="1703339"/>
    <lineage>
        <taxon>Bacteria</taxon>
        <taxon>Pseudomonadati</taxon>
        <taxon>Pseudomonadota</taxon>
        <taxon>Alphaproteobacteria</taxon>
        <taxon>Sphingomonadales</taxon>
        <taxon>Erythrobacteraceae</taxon>
        <taxon>Croceicoccus</taxon>
    </lineage>
</organism>
<protein>
    <submittedName>
        <fullName evidence="1">Uncharacterized protein</fullName>
    </submittedName>
</protein>
<keyword evidence="2" id="KW-1185">Reference proteome</keyword>
<dbReference type="Proteomes" id="UP000612349">
    <property type="component" value="Unassembled WGS sequence"/>
</dbReference>
<evidence type="ECO:0000313" key="2">
    <source>
        <dbReference type="Proteomes" id="UP000612349"/>
    </source>
</evidence>
<name>A0A917DYA4_9SPHN</name>
<reference evidence="1" key="1">
    <citation type="journal article" date="2014" name="Int. J. Syst. Evol. Microbiol.">
        <title>Complete genome sequence of Corynebacterium casei LMG S-19264T (=DSM 44701T), isolated from a smear-ripened cheese.</title>
        <authorList>
            <consortium name="US DOE Joint Genome Institute (JGI-PGF)"/>
            <person name="Walter F."/>
            <person name="Albersmeier A."/>
            <person name="Kalinowski J."/>
            <person name="Ruckert C."/>
        </authorList>
    </citation>
    <scope>NUCLEOTIDE SEQUENCE</scope>
    <source>
        <strain evidence="1">CGMCC 1.15360</strain>
    </source>
</reference>
<sequence length="159" mass="15958">MIAAAAFALAGCGGSDDEGATTRTDDGTVHVSDDDGAMTIKADDGSATIRTGKGSEADVSLPGGITLYPGAEVVMTMNGKDGSGGGGLTVMESADSVDRVEAFYRKQFEDAGLAIHTDGMFSGAQTIGARDDGSGLAVNVVVTDSGGKTQIHLTHASDR</sequence>